<dbReference type="EMBL" id="JAAXLS010000030">
    <property type="protein sequence ID" value="NKQ57024.1"/>
    <property type="molecule type" value="Genomic_DNA"/>
</dbReference>
<keyword evidence="3" id="KW-1185">Reference proteome</keyword>
<evidence type="ECO:0000313" key="2">
    <source>
        <dbReference type="EMBL" id="NKQ57024.1"/>
    </source>
</evidence>
<sequence>MRSPLSTPAFPWPCLRRTIVRRRFPVTDIEARLRKLEDAHEIAQLRARYCQCLDDGRWDELASQFTENGAFIGLSTARGRDELRTFFAGLQQGPLTAWWHFSANETVTIEGDVATGETWLYQPCVVEGEAQVAAGRYRDRIERVGGRWLFAERHVTFFFWVPLAQGWAPGRMGWAPAEAALDPAYK</sequence>
<dbReference type="Gene3D" id="3.10.450.50">
    <property type="match status" value="1"/>
</dbReference>
<feature type="domain" description="SnoaL-like" evidence="1">
    <location>
        <begin position="35"/>
        <end position="154"/>
    </location>
</feature>
<dbReference type="SUPFAM" id="SSF54427">
    <property type="entry name" value="NTF2-like"/>
    <property type="match status" value="1"/>
</dbReference>
<evidence type="ECO:0000259" key="1">
    <source>
        <dbReference type="Pfam" id="PF13577"/>
    </source>
</evidence>
<dbReference type="Proteomes" id="UP000715441">
    <property type="component" value="Unassembled WGS sequence"/>
</dbReference>
<name>A0ABX1JDT6_9PSEU</name>
<reference evidence="2 3" key="1">
    <citation type="submission" date="2020-04" db="EMBL/GenBank/DDBJ databases">
        <title>Novel species.</title>
        <authorList>
            <person name="Teo W.F.A."/>
            <person name="Lipun K."/>
            <person name="Srisuk N."/>
            <person name="Duangmal K."/>
        </authorList>
    </citation>
    <scope>NUCLEOTIDE SEQUENCE [LARGE SCALE GENOMIC DNA]</scope>
    <source>
        <strain evidence="2 3">K13G38</strain>
    </source>
</reference>
<comment type="caution">
    <text evidence="2">The sequence shown here is derived from an EMBL/GenBank/DDBJ whole genome shotgun (WGS) entry which is preliminary data.</text>
</comment>
<accession>A0ABX1JDT6</accession>
<dbReference type="InterPro" id="IPR032710">
    <property type="entry name" value="NTF2-like_dom_sf"/>
</dbReference>
<dbReference type="InterPro" id="IPR037401">
    <property type="entry name" value="SnoaL-like"/>
</dbReference>
<dbReference type="Pfam" id="PF13577">
    <property type="entry name" value="SnoaL_4"/>
    <property type="match status" value="1"/>
</dbReference>
<evidence type="ECO:0000313" key="3">
    <source>
        <dbReference type="Proteomes" id="UP000715441"/>
    </source>
</evidence>
<protein>
    <submittedName>
        <fullName evidence="2">Nuclear transport factor 2 family protein</fullName>
    </submittedName>
</protein>
<organism evidence="2 3">
    <name type="scientific">Amycolatopsis acididurans</name>
    <dbReference type="NCBI Taxonomy" id="2724524"/>
    <lineage>
        <taxon>Bacteria</taxon>
        <taxon>Bacillati</taxon>
        <taxon>Actinomycetota</taxon>
        <taxon>Actinomycetes</taxon>
        <taxon>Pseudonocardiales</taxon>
        <taxon>Pseudonocardiaceae</taxon>
        <taxon>Amycolatopsis</taxon>
    </lineage>
</organism>
<proteinExistence type="predicted"/>
<gene>
    <name evidence="2" type="ORF">HFP15_29560</name>
</gene>